<sequence length="70" mass="7311">MTGHPETAPPTCTCLPPWPALATIIEGTTHPVVPSPAHTHASALYLAHCTGCGTAYTGSWKRLTPSFRAA</sequence>
<name>A0ABZ1H1E6_9ACTN</name>
<dbReference type="GeneID" id="91548862"/>
<evidence type="ECO:0000313" key="1">
    <source>
        <dbReference type="EMBL" id="WSD11200.1"/>
    </source>
</evidence>
<accession>A0ABZ1H1E6</accession>
<dbReference type="RefSeq" id="WP_326756845.1">
    <property type="nucleotide sequence ID" value="NZ_CP109134.1"/>
</dbReference>
<evidence type="ECO:0000313" key="2">
    <source>
        <dbReference type="Proteomes" id="UP001335325"/>
    </source>
</evidence>
<dbReference type="Proteomes" id="UP001335325">
    <property type="component" value="Chromosome"/>
</dbReference>
<reference evidence="1 2" key="1">
    <citation type="submission" date="2022-10" db="EMBL/GenBank/DDBJ databases">
        <title>The complete genomes of actinobacterial strains from the NBC collection.</title>
        <authorList>
            <person name="Joergensen T.S."/>
            <person name="Alvarez Arevalo M."/>
            <person name="Sterndorff E.B."/>
            <person name="Faurdal D."/>
            <person name="Vuksanovic O."/>
            <person name="Mourched A.-S."/>
            <person name="Charusanti P."/>
            <person name="Shaw S."/>
            <person name="Blin K."/>
            <person name="Weber T."/>
        </authorList>
    </citation>
    <scope>NUCLEOTIDE SEQUENCE [LARGE SCALE GENOMIC DNA]</scope>
    <source>
        <strain evidence="1 2">NBC 01753</strain>
    </source>
</reference>
<keyword evidence="2" id="KW-1185">Reference proteome</keyword>
<dbReference type="EMBL" id="CP109134">
    <property type="protein sequence ID" value="WSD11200.1"/>
    <property type="molecule type" value="Genomic_DNA"/>
</dbReference>
<gene>
    <name evidence="1" type="ORF">OIE73_39815</name>
</gene>
<organism evidence="1 2">
    <name type="scientific">Streptomyces hirsutus</name>
    <dbReference type="NCBI Taxonomy" id="35620"/>
    <lineage>
        <taxon>Bacteria</taxon>
        <taxon>Bacillati</taxon>
        <taxon>Actinomycetota</taxon>
        <taxon>Actinomycetes</taxon>
        <taxon>Kitasatosporales</taxon>
        <taxon>Streptomycetaceae</taxon>
        <taxon>Streptomyces</taxon>
    </lineage>
</organism>
<proteinExistence type="predicted"/>
<protein>
    <submittedName>
        <fullName evidence="1">Uncharacterized protein</fullName>
    </submittedName>
</protein>